<dbReference type="AlphaFoldDB" id="A0AA35R8W4"/>
<sequence length="155" mass="17483">MPHSPALLFTFTHCTPHIDSLLLLYIHPSINYIPPRPSSPTTRSLVQETLSSVQTPADRANVCHFVRQVVELLSHIVSSLQSLLENNTTIQRAHDFLTAIDFFLSRACQVNSPLTINTFFELLLMKEQRELLETALGTFSNMLAQLRSVDTSFES</sequence>
<comment type="caution">
    <text evidence="1">The sequence shown here is derived from an EMBL/GenBank/DDBJ whole genome shotgun (WGS) entry which is preliminary data.</text>
</comment>
<evidence type="ECO:0000313" key="1">
    <source>
        <dbReference type="EMBL" id="CAI8006256.1"/>
    </source>
</evidence>
<protein>
    <submittedName>
        <fullName evidence="1">Uncharacterized protein</fullName>
    </submittedName>
</protein>
<reference evidence="1" key="1">
    <citation type="submission" date="2023-03" db="EMBL/GenBank/DDBJ databases">
        <authorList>
            <person name="Steffen K."/>
            <person name="Cardenas P."/>
        </authorList>
    </citation>
    <scope>NUCLEOTIDE SEQUENCE</scope>
</reference>
<dbReference type="Proteomes" id="UP001174909">
    <property type="component" value="Unassembled WGS sequence"/>
</dbReference>
<name>A0AA35R8W4_GEOBA</name>
<dbReference type="EMBL" id="CASHTH010000671">
    <property type="protein sequence ID" value="CAI8006256.1"/>
    <property type="molecule type" value="Genomic_DNA"/>
</dbReference>
<evidence type="ECO:0000313" key="2">
    <source>
        <dbReference type="Proteomes" id="UP001174909"/>
    </source>
</evidence>
<keyword evidence="2" id="KW-1185">Reference proteome</keyword>
<gene>
    <name evidence="1" type="ORF">GBAR_LOCUS4618</name>
</gene>
<accession>A0AA35R8W4</accession>
<organism evidence="1 2">
    <name type="scientific">Geodia barretti</name>
    <name type="common">Barrett's horny sponge</name>
    <dbReference type="NCBI Taxonomy" id="519541"/>
    <lineage>
        <taxon>Eukaryota</taxon>
        <taxon>Metazoa</taxon>
        <taxon>Porifera</taxon>
        <taxon>Demospongiae</taxon>
        <taxon>Heteroscleromorpha</taxon>
        <taxon>Tetractinellida</taxon>
        <taxon>Astrophorina</taxon>
        <taxon>Geodiidae</taxon>
        <taxon>Geodia</taxon>
    </lineage>
</organism>
<proteinExistence type="predicted"/>